<proteinExistence type="predicted"/>
<feature type="compositionally biased region" description="Pro residues" evidence="1">
    <location>
        <begin position="275"/>
        <end position="292"/>
    </location>
</feature>
<dbReference type="GeneID" id="94288602"/>
<comment type="caution">
    <text evidence="2">The sequence shown here is derived from an EMBL/GenBank/DDBJ whole genome shotgun (WGS) entry which is preliminary data.</text>
</comment>
<feature type="region of interest" description="Disordered" evidence="1">
    <location>
        <begin position="269"/>
        <end position="305"/>
    </location>
</feature>
<accession>A0A836HNS9</accession>
<name>A0A836HNS9_9TRYP</name>
<organism evidence="2 3">
    <name type="scientific">Porcisia hertigi</name>
    <dbReference type="NCBI Taxonomy" id="2761500"/>
    <lineage>
        <taxon>Eukaryota</taxon>
        <taxon>Discoba</taxon>
        <taxon>Euglenozoa</taxon>
        <taxon>Kinetoplastea</taxon>
        <taxon>Metakinetoplastina</taxon>
        <taxon>Trypanosomatida</taxon>
        <taxon>Trypanosomatidae</taxon>
        <taxon>Leishmaniinae</taxon>
        <taxon>Porcisia</taxon>
    </lineage>
</organism>
<evidence type="ECO:0000256" key="1">
    <source>
        <dbReference type="SAM" id="MobiDB-lite"/>
    </source>
</evidence>
<gene>
    <name evidence="2" type="ORF">JKF63_02500</name>
</gene>
<dbReference type="Proteomes" id="UP000674318">
    <property type="component" value="Chromosome 32"/>
</dbReference>
<dbReference type="AlphaFoldDB" id="A0A836HNS9"/>
<dbReference type="KEGG" id="phet:94288602"/>
<dbReference type="EMBL" id="JAFJZO010000032">
    <property type="protein sequence ID" value="KAG5496199.1"/>
    <property type="molecule type" value="Genomic_DNA"/>
</dbReference>
<protein>
    <submittedName>
        <fullName evidence="2">Uncharacterized protein</fullName>
    </submittedName>
</protein>
<sequence>MDASRRRCFLEVYTERCSEPRLLQLEPTVKFHNVVKRFDGKGDLYWGDHRIDPETTPAAVGMRCGVDEANTLWYIPAPPRARSYNHSHVDSAIAVHSQASVDGTEILAPHPGCGTSLPAYFEDRTALPSSSGHHAMHGRSMKTLGASISPDRARLWYSRPRLLSPVPPLVGGASPSRAQPSTTPMHPVADTTLYSDAAVNAAEFHGNRQQNAVVQHLYGALAPHAPAPSYTAMSSRRNAPVCIDPHILVDDLDDALDVSQAVTRRCRDEAHAIPPRGPLNPGPVAPARPPPSVDTAPGLSSPIRVSTPAPSIEELAAYLHDGQMRRLYEQRRLYIAHGLCPGAGRP</sequence>
<reference evidence="2 3" key="1">
    <citation type="submission" date="2021-02" db="EMBL/GenBank/DDBJ databases">
        <title>Porcisia hertigi Genome sequencing and assembly.</title>
        <authorList>
            <person name="Almutairi H."/>
            <person name="Gatherer D."/>
        </authorList>
    </citation>
    <scope>NUCLEOTIDE SEQUENCE [LARGE SCALE GENOMIC DNA]</scope>
    <source>
        <strain evidence="2 3">C119</strain>
    </source>
</reference>
<dbReference type="RefSeq" id="XP_067754682.1">
    <property type="nucleotide sequence ID" value="XM_067898525.1"/>
</dbReference>
<evidence type="ECO:0000313" key="2">
    <source>
        <dbReference type="EMBL" id="KAG5496199.1"/>
    </source>
</evidence>
<dbReference type="OrthoDB" id="262896at2759"/>
<evidence type="ECO:0000313" key="3">
    <source>
        <dbReference type="Proteomes" id="UP000674318"/>
    </source>
</evidence>
<keyword evidence="3" id="KW-1185">Reference proteome</keyword>